<keyword evidence="3" id="KW-1185">Reference proteome</keyword>
<comment type="caution">
    <text evidence="2">The sequence shown here is derived from an EMBL/GenBank/DDBJ whole genome shotgun (WGS) entry which is preliminary data.</text>
</comment>
<evidence type="ECO:0000313" key="2">
    <source>
        <dbReference type="EMBL" id="MBL7632944.1"/>
    </source>
</evidence>
<gene>
    <name evidence="2" type="ORF">I7412_38500</name>
</gene>
<name>A0A937RQ99_9ACTN</name>
<reference evidence="2" key="1">
    <citation type="submission" date="2020-12" db="EMBL/GenBank/DDBJ databases">
        <title>Genomic characterization of non-nitrogen-fixing Frankia strains.</title>
        <authorList>
            <person name="Carlos-Shanley C."/>
            <person name="Guerra T."/>
            <person name="Hahn D."/>
        </authorList>
    </citation>
    <scope>NUCLEOTIDE SEQUENCE</scope>
    <source>
        <strain evidence="2">CN6</strain>
    </source>
</reference>
<feature type="domain" description="Hemerythrin-like" evidence="1">
    <location>
        <begin position="13"/>
        <end position="130"/>
    </location>
</feature>
<accession>A0A937RQ99</accession>
<dbReference type="RefSeq" id="WP_203005761.1">
    <property type="nucleotide sequence ID" value="NZ_JADWYU010000240.1"/>
</dbReference>
<dbReference type="CDD" id="cd12108">
    <property type="entry name" value="Hr-like"/>
    <property type="match status" value="1"/>
</dbReference>
<organism evidence="2 3">
    <name type="scientific">Frankia nepalensis</name>
    <dbReference type="NCBI Taxonomy" id="1836974"/>
    <lineage>
        <taxon>Bacteria</taxon>
        <taxon>Bacillati</taxon>
        <taxon>Actinomycetota</taxon>
        <taxon>Actinomycetes</taxon>
        <taxon>Frankiales</taxon>
        <taxon>Frankiaceae</taxon>
        <taxon>Frankia</taxon>
    </lineage>
</organism>
<sequence>MLTAKDLLPIRLLHNGMRVEYGRLAAVARAPRDVAHAALIEDQIALTLNILHHHHTAEDTHFWPALRARAPRSVAGLDRLEAQHAEIDPLLRLAGDTSITLPERAGILAELQTLIGAHLDEEEAIGFPLIMEHFTPEEFARIDEEVQQGISRRDIPVLYGWLASAADPKLRADALATVPFVPRILFRLIWSPSYQRRFARLGYPAAATARETVLTGDGAAS</sequence>
<dbReference type="Pfam" id="PF01814">
    <property type="entry name" value="Hemerythrin"/>
    <property type="match status" value="1"/>
</dbReference>
<evidence type="ECO:0000313" key="3">
    <source>
        <dbReference type="Proteomes" id="UP000604475"/>
    </source>
</evidence>
<evidence type="ECO:0000259" key="1">
    <source>
        <dbReference type="Pfam" id="PF01814"/>
    </source>
</evidence>
<dbReference type="AlphaFoldDB" id="A0A937RQ99"/>
<protein>
    <submittedName>
        <fullName evidence="2">Hemerythrin domain-containing protein</fullName>
    </submittedName>
</protein>
<dbReference type="Proteomes" id="UP000604475">
    <property type="component" value="Unassembled WGS sequence"/>
</dbReference>
<dbReference type="EMBL" id="JAEACQ010000359">
    <property type="protein sequence ID" value="MBL7632944.1"/>
    <property type="molecule type" value="Genomic_DNA"/>
</dbReference>
<dbReference type="Gene3D" id="1.20.120.520">
    <property type="entry name" value="nmb1532 protein domain like"/>
    <property type="match status" value="1"/>
</dbReference>
<dbReference type="InterPro" id="IPR012312">
    <property type="entry name" value="Hemerythrin-like"/>
</dbReference>
<proteinExistence type="predicted"/>